<evidence type="ECO:0000256" key="1">
    <source>
        <dbReference type="ARBA" id="ARBA00001947"/>
    </source>
</evidence>
<organism evidence="8 9">
    <name type="scientific">Candidatus Terasakiella magnetica</name>
    <dbReference type="NCBI Taxonomy" id="1867952"/>
    <lineage>
        <taxon>Bacteria</taxon>
        <taxon>Pseudomonadati</taxon>
        <taxon>Pseudomonadota</taxon>
        <taxon>Alphaproteobacteria</taxon>
        <taxon>Rhodospirillales</taxon>
        <taxon>Terasakiellaceae</taxon>
        <taxon>Terasakiella</taxon>
    </lineage>
</organism>
<dbReference type="GO" id="GO:0005737">
    <property type="term" value="C:cytoplasm"/>
    <property type="evidence" value="ECO:0007669"/>
    <property type="project" value="UniProtKB-SubCell"/>
</dbReference>
<name>A0A1C3RKG1_9PROT</name>
<gene>
    <name evidence="8" type="ORF">MTBPR1_70076</name>
</gene>
<comment type="cofactor">
    <cofactor evidence="1">
        <name>Zn(2+)</name>
        <dbReference type="ChEBI" id="CHEBI:29105"/>
    </cofactor>
</comment>
<feature type="domain" description="Alanyl-transfer RNA synthetases family profile" evidence="7">
    <location>
        <begin position="1"/>
        <end position="234"/>
    </location>
</feature>
<accession>A0A1C3RKG1</accession>
<dbReference type="Gene3D" id="3.30.980.10">
    <property type="entry name" value="Threonyl-trna Synthetase, Chain A, domain 2"/>
    <property type="match status" value="1"/>
</dbReference>
<dbReference type="SMART" id="SM00863">
    <property type="entry name" value="tRNA_SAD"/>
    <property type="match status" value="1"/>
</dbReference>
<proteinExistence type="predicted"/>
<dbReference type="OrthoDB" id="9812949at2"/>
<dbReference type="AlphaFoldDB" id="A0A1C3RKG1"/>
<evidence type="ECO:0000313" key="8">
    <source>
        <dbReference type="EMBL" id="SCA57804.1"/>
    </source>
</evidence>
<reference evidence="8 9" key="1">
    <citation type="submission" date="2016-07" db="EMBL/GenBank/DDBJ databases">
        <authorList>
            <person name="Lefevre C.T."/>
        </authorList>
    </citation>
    <scope>NUCLEOTIDE SEQUENCE [LARGE SCALE GENOMIC DNA]</scope>
    <source>
        <strain evidence="8">PR1</strain>
    </source>
</reference>
<protein>
    <recommendedName>
        <fullName evidence="3">Alanine--tRNA ligase</fullName>
    </recommendedName>
    <alternativeName>
        <fullName evidence="6">Alanyl-tRNA synthetase</fullName>
    </alternativeName>
</protein>
<dbReference type="Proteomes" id="UP000231658">
    <property type="component" value="Unassembled WGS sequence"/>
</dbReference>
<dbReference type="GO" id="GO:0006419">
    <property type="term" value="P:alanyl-tRNA aminoacylation"/>
    <property type="evidence" value="ECO:0007669"/>
    <property type="project" value="InterPro"/>
</dbReference>
<evidence type="ECO:0000259" key="7">
    <source>
        <dbReference type="PROSITE" id="PS50860"/>
    </source>
</evidence>
<dbReference type="RefSeq" id="WP_069189813.1">
    <property type="nucleotide sequence ID" value="NZ_FLYE01000046.1"/>
</dbReference>
<evidence type="ECO:0000313" key="9">
    <source>
        <dbReference type="Proteomes" id="UP000231658"/>
    </source>
</evidence>
<dbReference type="PROSITE" id="PS50860">
    <property type="entry name" value="AA_TRNA_LIGASE_II_ALA"/>
    <property type="match status" value="1"/>
</dbReference>
<keyword evidence="9" id="KW-1185">Reference proteome</keyword>
<evidence type="ECO:0000256" key="4">
    <source>
        <dbReference type="ARBA" id="ARBA00022723"/>
    </source>
</evidence>
<dbReference type="Pfam" id="PF07973">
    <property type="entry name" value="tRNA_SAD"/>
    <property type="match status" value="1"/>
</dbReference>
<keyword evidence="4" id="KW-0479">Metal-binding</keyword>
<evidence type="ECO:0000256" key="2">
    <source>
        <dbReference type="ARBA" id="ARBA00004496"/>
    </source>
</evidence>
<dbReference type="Gene3D" id="2.40.30.130">
    <property type="match status" value="1"/>
</dbReference>
<dbReference type="SUPFAM" id="SSF55186">
    <property type="entry name" value="ThrRS/AlaRS common domain"/>
    <property type="match status" value="1"/>
</dbReference>
<dbReference type="GO" id="GO:0005524">
    <property type="term" value="F:ATP binding"/>
    <property type="evidence" value="ECO:0007669"/>
    <property type="project" value="InterPro"/>
</dbReference>
<dbReference type="Pfam" id="PF01411">
    <property type="entry name" value="tRNA-synt_2c"/>
    <property type="match status" value="1"/>
</dbReference>
<dbReference type="GO" id="GO:0046872">
    <property type="term" value="F:metal ion binding"/>
    <property type="evidence" value="ECO:0007669"/>
    <property type="project" value="UniProtKB-KW"/>
</dbReference>
<sequence length="234" mass="25289">MTIELFRADSYLKECAATITATQEGAIILDQSVFYPTGGGQPGDSGTFELEDGTVITIANTVKDRETGTHLHLVEEGTPLPPVGTKLKAIINWERRYQLMRMHTALHIMCSKVDAAVSGGSIGLEKSRLDFDLPEAPDKEALAAAINEEIAANKPVEIAAISDEELEANPDLIRTMSVKPPTGQGSVRTIRVGDVDYQPCGGTHVKSTGEIGPIRIGKVEKKGKLNRRINIHFS</sequence>
<dbReference type="EMBL" id="FLYE01000046">
    <property type="protein sequence ID" value="SCA57804.1"/>
    <property type="molecule type" value="Genomic_DNA"/>
</dbReference>
<dbReference type="STRING" id="1867952.MTBPR1_70076"/>
<dbReference type="InterPro" id="IPR018164">
    <property type="entry name" value="Ala-tRNA-synth_IIc_N"/>
</dbReference>
<comment type="subcellular location">
    <subcellularLocation>
        <location evidence="2">Cytoplasm</location>
    </subcellularLocation>
</comment>
<dbReference type="GO" id="GO:0002161">
    <property type="term" value="F:aminoacyl-tRNA deacylase activity"/>
    <property type="evidence" value="ECO:0007669"/>
    <property type="project" value="UniProtKB-ARBA"/>
</dbReference>
<evidence type="ECO:0000256" key="5">
    <source>
        <dbReference type="ARBA" id="ARBA00022833"/>
    </source>
</evidence>
<dbReference type="GO" id="GO:0004813">
    <property type="term" value="F:alanine-tRNA ligase activity"/>
    <property type="evidence" value="ECO:0007669"/>
    <property type="project" value="InterPro"/>
</dbReference>
<dbReference type="InterPro" id="IPR009000">
    <property type="entry name" value="Transl_B-barrel_sf"/>
</dbReference>
<evidence type="ECO:0000256" key="3">
    <source>
        <dbReference type="ARBA" id="ARBA00017959"/>
    </source>
</evidence>
<keyword evidence="5" id="KW-0862">Zinc</keyword>
<dbReference type="PANTHER" id="PTHR43462">
    <property type="entry name" value="ALANYL-TRNA EDITING PROTEIN"/>
    <property type="match status" value="1"/>
</dbReference>
<dbReference type="SUPFAM" id="SSF50447">
    <property type="entry name" value="Translation proteins"/>
    <property type="match status" value="1"/>
</dbReference>
<dbReference type="InterPro" id="IPR012947">
    <property type="entry name" value="tRNA_SAD"/>
</dbReference>
<dbReference type="InterPro" id="IPR018163">
    <property type="entry name" value="Thr/Ala-tRNA-synth_IIc_edit"/>
</dbReference>
<dbReference type="InterPro" id="IPR018165">
    <property type="entry name" value="Ala-tRNA-synth_IIc_core"/>
</dbReference>
<dbReference type="InterPro" id="IPR051335">
    <property type="entry name" value="Alanyl-tRNA_Editing_Enzymes"/>
</dbReference>
<dbReference type="PANTHER" id="PTHR43462:SF1">
    <property type="entry name" value="ALANYL-TRNA EDITING PROTEIN AARSD1"/>
    <property type="match status" value="1"/>
</dbReference>
<dbReference type="GO" id="GO:0003676">
    <property type="term" value="F:nucleic acid binding"/>
    <property type="evidence" value="ECO:0007669"/>
    <property type="project" value="InterPro"/>
</dbReference>
<evidence type="ECO:0000256" key="6">
    <source>
        <dbReference type="ARBA" id="ARBA00032577"/>
    </source>
</evidence>